<dbReference type="Pfam" id="PF07007">
    <property type="entry name" value="LprI"/>
    <property type="match status" value="1"/>
</dbReference>
<evidence type="ECO:0000256" key="1">
    <source>
        <dbReference type="SAM" id="SignalP"/>
    </source>
</evidence>
<dbReference type="InterPro" id="IPR041614">
    <property type="entry name" value="DprA_WH"/>
</dbReference>
<name>A0A1X7IEU9_9BURK</name>
<evidence type="ECO:0000259" key="2">
    <source>
        <dbReference type="Pfam" id="PF07007"/>
    </source>
</evidence>
<organism evidence="4 5">
    <name type="scientific">Paraburkholderia susongensis</name>
    <dbReference type="NCBI Taxonomy" id="1515439"/>
    <lineage>
        <taxon>Bacteria</taxon>
        <taxon>Pseudomonadati</taxon>
        <taxon>Pseudomonadota</taxon>
        <taxon>Betaproteobacteria</taxon>
        <taxon>Burkholderiales</taxon>
        <taxon>Burkholderiaceae</taxon>
        <taxon>Paraburkholderia</taxon>
    </lineage>
</organism>
<feature type="domain" description="DprA winged helix" evidence="3">
    <location>
        <begin position="19"/>
        <end position="46"/>
    </location>
</feature>
<feature type="domain" description="Lysozyme inhibitor LprI-like N-terminal" evidence="2">
    <location>
        <begin position="49"/>
        <end position="131"/>
    </location>
</feature>
<reference evidence="5" key="1">
    <citation type="submission" date="2017-04" db="EMBL/GenBank/DDBJ databases">
        <authorList>
            <person name="Varghese N."/>
            <person name="Submissions S."/>
        </authorList>
    </citation>
    <scope>NUCLEOTIDE SEQUENCE [LARGE SCALE GENOMIC DNA]</scope>
    <source>
        <strain evidence="5">LMG 29540</strain>
    </source>
</reference>
<evidence type="ECO:0008006" key="6">
    <source>
        <dbReference type="Google" id="ProtNLM"/>
    </source>
</evidence>
<proteinExistence type="predicted"/>
<dbReference type="InterPro" id="IPR009739">
    <property type="entry name" value="LprI-like_N"/>
</dbReference>
<dbReference type="RefSeq" id="WP_338047348.1">
    <property type="nucleotide sequence ID" value="NZ_FXAT01000001.1"/>
</dbReference>
<evidence type="ECO:0000313" key="5">
    <source>
        <dbReference type="Proteomes" id="UP000193228"/>
    </source>
</evidence>
<keyword evidence="1" id="KW-0732">Signal</keyword>
<feature type="signal peptide" evidence="1">
    <location>
        <begin position="1"/>
        <end position="21"/>
    </location>
</feature>
<keyword evidence="5" id="KW-1185">Reference proteome</keyword>
<evidence type="ECO:0000259" key="3">
    <source>
        <dbReference type="Pfam" id="PF17782"/>
    </source>
</evidence>
<evidence type="ECO:0000313" key="4">
    <source>
        <dbReference type="EMBL" id="SMG12761.1"/>
    </source>
</evidence>
<feature type="chain" id="PRO_5012168655" description="Lysozyme inhibitor LprI N-terminal domain-containing protein" evidence="1">
    <location>
        <begin position="22"/>
        <end position="142"/>
    </location>
</feature>
<dbReference type="AlphaFoldDB" id="A0A1X7IEU9"/>
<gene>
    <name evidence="4" type="ORF">SAMN06265784_101592</name>
</gene>
<protein>
    <recommendedName>
        <fullName evidence="6">Lysozyme inhibitor LprI N-terminal domain-containing protein</fullName>
    </recommendedName>
</protein>
<dbReference type="Proteomes" id="UP000193228">
    <property type="component" value="Unassembled WGS sequence"/>
</dbReference>
<dbReference type="STRING" id="1515439.SAMN06265784_101592"/>
<dbReference type="EMBL" id="FXAT01000001">
    <property type="protein sequence ID" value="SMG12761.1"/>
    <property type="molecule type" value="Genomic_DNA"/>
</dbReference>
<dbReference type="Pfam" id="PF17782">
    <property type="entry name" value="WHD_DprA"/>
    <property type="match status" value="1"/>
</dbReference>
<dbReference type="Gene3D" id="1.20.1270.180">
    <property type="match status" value="1"/>
</dbReference>
<sequence>MRAAMRSLLLALTLVSTSVLASAPDPVDEIAHRSGLPASEVSAALSNCDDNQTNMNFCAWRDQIVAEQKLERVVDATAGSSAACKSTLEKRIAAWRKRRDANCSKSAAREWGGGSMLPTAVAMCKTAETERMSKAIKSAKCR</sequence>
<accession>A0A1X7IEU9</accession>